<gene>
    <name evidence="9" type="ORF">HZF06_22445</name>
</gene>
<keyword evidence="4 9" id="KW-0808">Transferase</keyword>
<feature type="transmembrane region" description="Helical" evidence="8">
    <location>
        <begin position="190"/>
        <end position="213"/>
    </location>
</feature>
<dbReference type="PANTHER" id="PTHR13929:SF0">
    <property type="entry name" value="UBIA PRENYLTRANSFERASE DOMAIN-CONTAINING PROTEIN 1"/>
    <property type="match status" value="1"/>
</dbReference>
<accession>A0A7D7ADC5</accession>
<feature type="transmembrane region" description="Helical" evidence="8">
    <location>
        <begin position="146"/>
        <end position="165"/>
    </location>
</feature>
<organism evidence="9 10">
    <name type="scientific">Clostridium intestinale</name>
    <dbReference type="NCBI Taxonomy" id="36845"/>
    <lineage>
        <taxon>Bacteria</taxon>
        <taxon>Bacillati</taxon>
        <taxon>Bacillota</taxon>
        <taxon>Clostridia</taxon>
        <taxon>Eubacteriales</taxon>
        <taxon>Clostridiaceae</taxon>
        <taxon>Clostridium</taxon>
    </lineage>
</organism>
<dbReference type="CDD" id="cd13962">
    <property type="entry name" value="PT_UbiA_UBIAD1"/>
    <property type="match status" value="1"/>
</dbReference>
<dbReference type="Proteomes" id="UP000512286">
    <property type="component" value="Chromosome"/>
</dbReference>
<protein>
    <submittedName>
        <fullName evidence="9">1,4-dihydroxy-2-naphthoate polyprenyltransferase</fullName>
        <ecNumber evidence="9">2.5.1.74</ecNumber>
    </submittedName>
</protein>
<evidence type="ECO:0000256" key="7">
    <source>
        <dbReference type="ARBA" id="ARBA00023136"/>
    </source>
</evidence>
<dbReference type="GO" id="GO:0016020">
    <property type="term" value="C:membrane"/>
    <property type="evidence" value="ECO:0007669"/>
    <property type="project" value="UniProtKB-SubCell"/>
</dbReference>
<evidence type="ECO:0000313" key="9">
    <source>
        <dbReference type="EMBL" id="QLY79744.1"/>
    </source>
</evidence>
<feature type="transmembrane region" description="Helical" evidence="8">
    <location>
        <begin position="246"/>
        <end position="273"/>
    </location>
</feature>
<dbReference type="EC" id="2.5.1.74" evidence="9"/>
<reference evidence="9 10" key="1">
    <citation type="submission" date="2020-07" db="EMBL/GenBank/DDBJ databases">
        <title>Electron transfer.</title>
        <authorList>
            <person name="Huang L."/>
            <person name="Liu X."/>
            <person name="Zhou S."/>
        </authorList>
    </citation>
    <scope>NUCLEOTIDE SEQUENCE [LARGE SCALE GENOMIC DNA]</scope>
    <source>
        <strain evidence="9 10">Lx1</strain>
    </source>
</reference>
<evidence type="ECO:0000256" key="1">
    <source>
        <dbReference type="ARBA" id="ARBA00004141"/>
    </source>
</evidence>
<comment type="subcellular location">
    <subcellularLocation>
        <location evidence="1">Membrane</location>
        <topology evidence="1">Multi-pass membrane protein</topology>
    </subcellularLocation>
</comment>
<evidence type="ECO:0000256" key="2">
    <source>
        <dbReference type="ARBA" id="ARBA00004863"/>
    </source>
</evidence>
<keyword evidence="3" id="KW-0474">Menaquinone biosynthesis</keyword>
<keyword evidence="7 8" id="KW-0472">Membrane</keyword>
<dbReference type="GO" id="GO:0009234">
    <property type="term" value="P:menaquinone biosynthetic process"/>
    <property type="evidence" value="ECO:0007669"/>
    <property type="project" value="UniProtKB-UniPathway"/>
</dbReference>
<evidence type="ECO:0000256" key="4">
    <source>
        <dbReference type="ARBA" id="ARBA00022679"/>
    </source>
</evidence>
<evidence type="ECO:0000256" key="5">
    <source>
        <dbReference type="ARBA" id="ARBA00022692"/>
    </source>
</evidence>
<evidence type="ECO:0000256" key="3">
    <source>
        <dbReference type="ARBA" id="ARBA00022428"/>
    </source>
</evidence>
<dbReference type="InterPro" id="IPR000537">
    <property type="entry name" value="UbiA_prenyltransferase"/>
</dbReference>
<feature type="transmembrane region" description="Helical" evidence="8">
    <location>
        <begin position="115"/>
        <end position="134"/>
    </location>
</feature>
<dbReference type="EMBL" id="CP059378">
    <property type="protein sequence ID" value="QLY79744.1"/>
    <property type="molecule type" value="Genomic_DNA"/>
</dbReference>
<dbReference type="NCBIfam" id="NF004752">
    <property type="entry name" value="PRK06080.1-4"/>
    <property type="match status" value="1"/>
</dbReference>
<dbReference type="UniPathway" id="UPA00079"/>
<dbReference type="InterPro" id="IPR044878">
    <property type="entry name" value="UbiA_sf"/>
</dbReference>
<dbReference type="InterPro" id="IPR026046">
    <property type="entry name" value="UBIAD1"/>
</dbReference>
<comment type="pathway">
    <text evidence="2">Quinol/quinone metabolism; menaquinone biosynthesis.</text>
</comment>
<sequence length="319" mass="35620">MNIKSFLKLVEIQTKAASVTPFILASLIAVYRFNEFKLMNFLLMFISLLCIDMATTAINNYTDYKKAVRKYGYGYEVHNAIVKDNLKESNVLTVILGLLITAVIFGFILFLNTNIIVLILGAISFVIGVCYSFGPIPISRTPFGEILSGFFMGGIITFLSIYIHISSSGIIGVSLNEAILSLNLNIKEVLYIFLLAIPAIAGIANIMLANNICDREDDIENRRYTLPVYVGNDNALKVFKWTYNIAYVDLVILIILGIEPLLSILSLSTFIIVNKNIKVFEKEHVKSKTFILSVKNFIIINGARVISYALTLVITKFIL</sequence>
<dbReference type="AlphaFoldDB" id="A0A7D7ADC5"/>
<dbReference type="RefSeq" id="WP_181601745.1">
    <property type="nucleotide sequence ID" value="NZ_CP059378.1"/>
</dbReference>
<dbReference type="GO" id="GO:0042371">
    <property type="term" value="P:vitamin K biosynthetic process"/>
    <property type="evidence" value="ECO:0007669"/>
    <property type="project" value="TreeGrafter"/>
</dbReference>
<dbReference type="Pfam" id="PF01040">
    <property type="entry name" value="UbiA"/>
    <property type="match status" value="1"/>
</dbReference>
<dbReference type="GO" id="GO:0046428">
    <property type="term" value="F:1,4-dihydroxy-2-naphthoate polyprenyltransferase activity"/>
    <property type="evidence" value="ECO:0007669"/>
    <property type="project" value="UniProtKB-EC"/>
</dbReference>
<dbReference type="PANTHER" id="PTHR13929">
    <property type="entry name" value="1,4-DIHYDROXY-2-NAPHTHOATE OCTAPRENYLTRANSFERASE"/>
    <property type="match status" value="1"/>
</dbReference>
<feature type="transmembrane region" description="Helical" evidence="8">
    <location>
        <begin position="293"/>
        <end position="314"/>
    </location>
</feature>
<feature type="transmembrane region" description="Helical" evidence="8">
    <location>
        <begin position="91"/>
        <end position="109"/>
    </location>
</feature>
<dbReference type="Gene3D" id="1.10.357.140">
    <property type="entry name" value="UbiA prenyltransferase"/>
    <property type="match status" value="1"/>
</dbReference>
<keyword evidence="6 8" id="KW-1133">Transmembrane helix</keyword>
<proteinExistence type="predicted"/>
<evidence type="ECO:0000256" key="8">
    <source>
        <dbReference type="SAM" id="Phobius"/>
    </source>
</evidence>
<dbReference type="KEGG" id="cint:HZF06_22445"/>
<evidence type="ECO:0000313" key="10">
    <source>
        <dbReference type="Proteomes" id="UP000512286"/>
    </source>
</evidence>
<evidence type="ECO:0000256" key="6">
    <source>
        <dbReference type="ARBA" id="ARBA00022989"/>
    </source>
</evidence>
<feature type="transmembrane region" description="Helical" evidence="8">
    <location>
        <begin position="39"/>
        <end position="61"/>
    </location>
</feature>
<dbReference type="PIRSF" id="PIRSF005355">
    <property type="entry name" value="UBIAD1"/>
    <property type="match status" value="1"/>
</dbReference>
<keyword evidence="5 8" id="KW-0812">Transmembrane</keyword>
<name>A0A7D7ADC5_9CLOT</name>